<accession>A0A022PJL9</accession>
<organism evidence="1 2">
    <name type="scientific">Photorhabdus aegyptia</name>
    <dbReference type="NCBI Taxonomy" id="2805098"/>
    <lineage>
        <taxon>Bacteria</taxon>
        <taxon>Pseudomonadati</taxon>
        <taxon>Pseudomonadota</taxon>
        <taxon>Gammaproteobacteria</taxon>
        <taxon>Enterobacterales</taxon>
        <taxon>Morganellaceae</taxon>
        <taxon>Photorhabdus</taxon>
    </lineage>
</organism>
<dbReference type="Proteomes" id="UP000023464">
    <property type="component" value="Unassembled WGS sequence"/>
</dbReference>
<dbReference type="RefSeq" id="WP_036777670.1">
    <property type="nucleotide sequence ID" value="NZ_CAWLTM010000097.1"/>
</dbReference>
<dbReference type="EMBL" id="JFGV01000018">
    <property type="protein sequence ID" value="EYU15851.1"/>
    <property type="molecule type" value="Genomic_DNA"/>
</dbReference>
<reference evidence="1 2" key="1">
    <citation type="submission" date="2014-03" db="EMBL/GenBank/DDBJ databases">
        <title>Draft Genome of Photorhabdus luminescens BA1, an Egyptian Isolate.</title>
        <authorList>
            <person name="Ghazal S."/>
            <person name="Hurst S.G.IV."/>
            <person name="Morris K."/>
            <person name="Thomas K."/>
            <person name="Tisa L.S."/>
        </authorList>
    </citation>
    <scope>NUCLEOTIDE SEQUENCE [LARGE SCALE GENOMIC DNA]</scope>
    <source>
        <strain evidence="1 2">BA1</strain>
    </source>
</reference>
<name>A0A022PJL9_9GAMM</name>
<comment type="caution">
    <text evidence="1">The sequence shown here is derived from an EMBL/GenBank/DDBJ whole genome shotgun (WGS) entry which is preliminary data.</text>
</comment>
<dbReference type="InterPro" id="IPR011051">
    <property type="entry name" value="RmlC_Cupin_sf"/>
</dbReference>
<dbReference type="AlphaFoldDB" id="A0A022PJL9"/>
<keyword evidence="2" id="KW-1185">Reference proteome</keyword>
<proteinExistence type="predicted"/>
<evidence type="ECO:0000313" key="1">
    <source>
        <dbReference type="EMBL" id="EYU15851.1"/>
    </source>
</evidence>
<sequence length="124" mass="13846">MDFYNCVQDLPVMKSVAGHENKVPFFITEEMFGGVPFELAGGDISELVNKPVAALHKHEVDEIYFLISPEPNEAIIDVTINGETKTYYSPSVIHVPAGIEHQFITRKASKGCYCFGILYGYKEV</sequence>
<evidence type="ECO:0000313" key="2">
    <source>
        <dbReference type="Proteomes" id="UP000023464"/>
    </source>
</evidence>
<protein>
    <recommendedName>
        <fullName evidence="3">Cupin 2 conserved barrel domain-containing protein</fullName>
    </recommendedName>
</protein>
<gene>
    <name evidence="1" type="ORF">BA1DRAFT_01588</name>
</gene>
<evidence type="ECO:0008006" key="3">
    <source>
        <dbReference type="Google" id="ProtNLM"/>
    </source>
</evidence>
<dbReference type="SUPFAM" id="SSF51182">
    <property type="entry name" value="RmlC-like cupins"/>
    <property type="match status" value="1"/>
</dbReference>
<dbReference type="PATRIC" id="fig|1393736.3.peg.1601"/>
<dbReference type="InterPro" id="IPR014710">
    <property type="entry name" value="RmlC-like_jellyroll"/>
</dbReference>
<dbReference type="Gene3D" id="2.60.120.10">
    <property type="entry name" value="Jelly Rolls"/>
    <property type="match status" value="1"/>
</dbReference>